<dbReference type="InterPro" id="IPR008979">
    <property type="entry name" value="Galactose-bd-like_sf"/>
</dbReference>
<dbReference type="InterPro" id="IPR035396">
    <property type="entry name" value="Bac_rhamnosid6H"/>
</dbReference>
<evidence type="ECO:0000259" key="7">
    <source>
        <dbReference type="Pfam" id="PF17390"/>
    </source>
</evidence>
<feature type="domain" description="Alpha-L-rhamnosidase concanavalin-like" evidence="4">
    <location>
        <begin position="561"/>
        <end position="662"/>
    </location>
</feature>
<comment type="caution">
    <text evidence="8">The sequence shown here is derived from an EMBL/GenBank/DDBJ whole genome shotgun (WGS) entry which is preliminary data.</text>
</comment>
<dbReference type="InterPro" id="IPR013737">
    <property type="entry name" value="Bac_rhamnosid_N"/>
</dbReference>
<proteinExistence type="predicted"/>
<dbReference type="EMBL" id="QGKS01000223">
    <property type="protein sequence ID" value="PWR14618.1"/>
    <property type="molecule type" value="Genomic_DNA"/>
</dbReference>
<dbReference type="EC" id="3.2.1.40" evidence="2"/>
<evidence type="ECO:0000259" key="6">
    <source>
        <dbReference type="Pfam" id="PF17389"/>
    </source>
</evidence>
<dbReference type="InterPro" id="IPR012341">
    <property type="entry name" value="6hp_glycosidase-like_sf"/>
</dbReference>
<dbReference type="Pfam" id="PF25788">
    <property type="entry name" value="Ig_Rha78A_N"/>
    <property type="match status" value="1"/>
</dbReference>
<comment type="catalytic activity">
    <reaction evidence="1">
        <text>Hydrolysis of terminal non-reducing alpha-L-rhamnose residues in alpha-L-rhamnosides.</text>
        <dbReference type="EC" id="3.2.1.40"/>
    </reaction>
</comment>
<reference evidence="8 9" key="1">
    <citation type="submission" date="2018-05" db="EMBL/GenBank/DDBJ databases">
        <title>Micromonosporas from Atacama Desert.</title>
        <authorList>
            <person name="Carro L."/>
            <person name="Golinska P."/>
            <person name="Klenk H.-P."/>
            <person name="Goodfellow M."/>
        </authorList>
    </citation>
    <scope>NUCLEOTIDE SEQUENCE [LARGE SCALE GENOMIC DNA]</scope>
    <source>
        <strain evidence="8 9">4G51</strain>
    </source>
</reference>
<dbReference type="SUPFAM" id="SSF49785">
    <property type="entry name" value="Galactose-binding domain-like"/>
    <property type="match status" value="2"/>
</dbReference>
<evidence type="ECO:0000259" key="4">
    <source>
        <dbReference type="Pfam" id="PF05592"/>
    </source>
</evidence>
<evidence type="ECO:0000256" key="3">
    <source>
        <dbReference type="ARBA" id="ARBA00022801"/>
    </source>
</evidence>
<feature type="domain" description="Alpha-L-rhamnosidase C-terminal" evidence="7">
    <location>
        <begin position="999"/>
        <end position="1068"/>
    </location>
</feature>
<dbReference type="PANTHER" id="PTHR33307">
    <property type="entry name" value="ALPHA-RHAMNOSIDASE (EUROFUNG)"/>
    <property type="match status" value="1"/>
</dbReference>
<dbReference type="Gene3D" id="2.60.40.10">
    <property type="entry name" value="Immunoglobulins"/>
    <property type="match status" value="1"/>
</dbReference>
<dbReference type="Pfam" id="PF17389">
    <property type="entry name" value="Bac_rhamnosid6H"/>
    <property type="match status" value="1"/>
</dbReference>
<dbReference type="InterPro" id="IPR035398">
    <property type="entry name" value="Bac_rhamnosid_C"/>
</dbReference>
<accession>A0A317DIZ8</accession>
<evidence type="ECO:0000313" key="9">
    <source>
        <dbReference type="Proteomes" id="UP000246050"/>
    </source>
</evidence>
<dbReference type="Gene3D" id="1.50.10.10">
    <property type="match status" value="1"/>
</dbReference>
<dbReference type="Pfam" id="PF08531">
    <property type="entry name" value="Bac_rhamnosid_N"/>
    <property type="match status" value="1"/>
</dbReference>
<gene>
    <name evidence="8" type="ORF">DKT69_15245</name>
</gene>
<organism evidence="8 9">
    <name type="scientific">Micromonospora sicca</name>
    <dbReference type="NCBI Taxonomy" id="2202420"/>
    <lineage>
        <taxon>Bacteria</taxon>
        <taxon>Bacillati</taxon>
        <taxon>Actinomycetota</taxon>
        <taxon>Actinomycetes</taxon>
        <taxon>Micromonosporales</taxon>
        <taxon>Micromonosporaceae</taxon>
        <taxon>Micromonospora</taxon>
    </lineage>
</organism>
<evidence type="ECO:0000259" key="5">
    <source>
        <dbReference type="Pfam" id="PF08531"/>
    </source>
</evidence>
<name>A0A317DIZ8_9ACTN</name>
<dbReference type="GO" id="GO:0005975">
    <property type="term" value="P:carbohydrate metabolic process"/>
    <property type="evidence" value="ECO:0007669"/>
    <property type="project" value="InterPro"/>
</dbReference>
<dbReference type="Gene3D" id="2.60.420.10">
    <property type="entry name" value="Maltose phosphorylase, domain 3"/>
    <property type="match status" value="1"/>
</dbReference>
<feature type="domain" description="Alpha-L-rhamnosidase six-hairpin glycosidase" evidence="6">
    <location>
        <begin position="669"/>
        <end position="995"/>
    </location>
</feature>
<evidence type="ECO:0000256" key="2">
    <source>
        <dbReference type="ARBA" id="ARBA00012652"/>
    </source>
</evidence>
<dbReference type="InterPro" id="IPR013783">
    <property type="entry name" value="Ig-like_fold"/>
</dbReference>
<sequence>MASRSLRRARRQQVRHIPRLRRGDPVRRPGTLMARVLGAPVAGLLLAVWCPVPSAAATAANTTVERLRVDALTEPIGIDDTSPHLSWELVSSGRSVTQTAYEVRAATSAERLDDPDLWESGRVDSDQSTGVPWAGAQLRSRQRVVWQARIWDSAGRVSRWSEPASWEMGLLDANDWSARWIGNPDWLDRKPKPVVVTLPPQDARYVRITTTKLGLPLKEGSSLLYRLQLAEVVVQDGAHGANLAQGAAISSSDPKTYPGKWEPRFATDGVLTTNQQPFGYSSAGYSGPVPTKPISMTVDLGQVRHLDRVLLYPRTDTVTDDGRTPNFPVDFAVATAGADGTGYATGATVSGQVAPPPFNLDFPAMPLFAKQFTLDAPVRSARLYATGLGIYDARLNGRTVSQAVLQPPNTDYHARLVYSTADVTGLLREGENALSVRLGAGTSIVPDSPDRYTKWSGVLGPPKLLAQLELTYADGRVERIASDHSWRTALGPTTFTQWYGGEDADARLEQPGWDLPHADLSRWRAAGETDAPTSGVRLAAQMAPPIQPVGRVSTVKVTEPEPGTYLFDLGVNIAGWPELHVSGPAGTTVTLQPGERLGVDGLVDQSTMIRGGATYPPILDHYTLAGRGDEVWHPNFVYHGFRYLQITGLPSPPTRETVSGIILRAANEESGSFSSSSALLDGIQRIINRAIQGNMYSILTDCPDREKLGWLEETHLVLGAVSRNYDVAAYYRELVRNMVEAQEPSGVVPDIAPQYVMFSGDVHDEPNWGSALILAPWQMYRAYDDIDTLRFAYGAMQRYFDYLSSKMKGGLLDYGLGDWAAIDKSTPDGVTATFAYHRDAVTLAAIARLLGHDSDAARYEAVAERVAAAFNAAFLHSNTGTYATGSQASDALALDMGVVPEGLRGPVLAHLVDSIRAAGNHVTVGEVALPSLLRVLSAAGRDDVVYDIASQTSNPSYGYQVVHGATALAEYWDGPTGYGSQNHFMLGALDEWFTAGIGGIRQAEDSVGFRRLEIRPSVVGRLTHAQSSVRTPYGEVRTAWRRTGSTFQLDVAVPPGTTARVEVPLWAGHGGASATAGAQPVQTTEDRATYEVGSGTWSFVAHTDGAVPADREQLAVDAPAAEVALVPGEAATATFSVHNLMDDPATVRLGVEASTGFVATAEARTLTVPPHTTVPVPVRVERTDASALSGRVDLTAGDDAATASIIATENWVRGATMSASSVHSGSSPAFTNDGITDSAAWSNGVGGWNDDTPTVFPDALTATWSHPVTLSRVRLFTLDSAQYPAERVGVRDGTVEALVDGTWRPVATIASNTAGLLERTFAPVQATALRLVVTDSNDHTYSRILELEAYSS</sequence>
<keyword evidence="3" id="KW-0378">Hydrolase</keyword>
<dbReference type="Gene3D" id="2.60.120.260">
    <property type="entry name" value="Galactose-binding domain-like"/>
    <property type="match status" value="3"/>
</dbReference>
<dbReference type="InterPro" id="IPR008928">
    <property type="entry name" value="6-hairpin_glycosidase_sf"/>
</dbReference>
<dbReference type="Proteomes" id="UP000246050">
    <property type="component" value="Unassembled WGS sequence"/>
</dbReference>
<dbReference type="InterPro" id="IPR016007">
    <property type="entry name" value="Alpha_rhamnosid"/>
</dbReference>
<feature type="domain" description="Bacterial alpha-L-rhamnosidase N-terminal" evidence="5">
    <location>
        <begin position="378"/>
        <end position="547"/>
    </location>
</feature>
<dbReference type="Pfam" id="PF17390">
    <property type="entry name" value="Bac_rhamnosid_C"/>
    <property type="match status" value="1"/>
</dbReference>
<dbReference type="PANTHER" id="PTHR33307:SF11">
    <property type="entry name" value="ALPHA-L-RHAMNOSIDASE"/>
    <property type="match status" value="1"/>
</dbReference>
<dbReference type="Pfam" id="PF05592">
    <property type="entry name" value="Bac_rhamnosid"/>
    <property type="match status" value="1"/>
</dbReference>
<protein>
    <recommendedName>
        <fullName evidence="2">alpha-L-rhamnosidase</fullName>
        <ecNumber evidence="2">3.2.1.40</ecNumber>
    </recommendedName>
</protein>
<dbReference type="InterPro" id="IPR008902">
    <property type="entry name" value="Rhamnosid_concanavalin"/>
</dbReference>
<evidence type="ECO:0000313" key="8">
    <source>
        <dbReference type="EMBL" id="PWR14618.1"/>
    </source>
</evidence>
<dbReference type="GO" id="GO:0030596">
    <property type="term" value="F:alpha-L-rhamnosidase activity"/>
    <property type="evidence" value="ECO:0007669"/>
    <property type="project" value="UniProtKB-EC"/>
</dbReference>
<dbReference type="SUPFAM" id="SSF48208">
    <property type="entry name" value="Six-hairpin glycosidases"/>
    <property type="match status" value="1"/>
</dbReference>
<evidence type="ECO:0000256" key="1">
    <source>
        <dbReference type="ARBA" id="ARBA00001445"/>
    </source>
</evidence>